<dbReference type="Proteomes" id="UP001273589">
    <property type="component" value="Unassembled WGS sequence"/>
</dbReference>
<organism evidence="1 2">
    <name type="scientific">Streptomyces europaeiscabiei</name>
    <dbReference type="NCBI Taxonomy" id="146819"/>
    <lineage>
        <taxon>Bacteria</taxon>
        <taxon>Bacillati</taxon>
        <taxon>Actinomycetota</taxon>
        <taxon>Actinomycetes</taxon>
        <taxon>Kitasatosporales</taxon>
        <taxon>Streptomycetaceae</taxon>
        <taxon>Streptomyces</taxon>
    </lineage>
</organism>
<evidence type="ECO:0000313" key="1">
    <source>
        <dbReference type="EMBL" id="MDX3129537.1"/>
    </source>
</evidence>
<gene>
    <name evidence="1" type="ORF">PV367_06910</name>
</gene>
<name>A0AAJ2PL61_9ACTN</name>
<accession>A0AAJ2PL61</accession>
<dbReference type="RefSeq" id="WP_319690036.1">
    <property type="nucleotide sequence ID" value="NZ_JARAWN010000026.1"/>
</dbReference>
<comment type="caution">
    <text evidence="1">The sequence shown here is derived from an EMBL/GenBank/DDBJ whole genome shotgun (WGS) entry which is preliminary data.</text>
</comment>
<protein>
    <submittedName>
        <fullName evidence="1">Uncharacterized protein</fullName>
    </submittedName>
</protein>
<dbReference type="AlphaFoldDB" id="A0AAJ2PL61"/>
<evidence type="ECO:0000313" key="2">
    <source>
        <dbReference type="Proteomes" id="UP001273589"/>
    </source>
</evidence>
<dbReference type="EMBL" id="JARAWN010000026">
    <property type="protein sequence ID" value="MDX3129537.1"/>
    <property type="molecule type" value="Genomic_DNA"/>
</dbReference>
<reference evidence="1" key="1">
    <citation type="journal article" date="2023" name="Microb. Genom.">
        <title>Mesoterricola silvestris gen. nov., sp. nov., Mesoterricola sediminis sp. nov., Geothrix oryzae sp. nov., Geothrix edaphica sp. nov., Geothrix rubra sp. nov., and Geothrix limicola sp. nov., six novel members of Acidobacteriota isolated from soils.</title>
        <authorList>
            <person name="Weisberg A.J."/>
            <person name="Pearce E."/>
            <person name="Kramer C.G."/>
            <person name="Chang J.H."/>
            <person name="Clarke C.R."/>
        </authorList>
    </citation>
    <scope>NUCLEOTIDE SEQUENCE</scope>
    <source>
        <strain evidence="1">ND06-05F</strain>
    </source>
</reference>
<proteinExistence type="predicted"/>
<sequence>MVTAVDTPELGIVREGLVVLTVHPEAQRTLRALAAEIAVLVEGHTDAEPDLVALPTDGLRAVGHSELTLAP</sequence>